<dbReference type="RefSeq" id="XP_014663082.1">
    <property type="nucleotide sequence ID" value="XM_014807596.1"/>
</dbReference>
<gene>
    <name evidence="2" type="primary">LOC106805838</name>
</gene>
<name>A0ABM1DT11_PRICU</name>
<reference evidence="2" key="1">
    <citation type="submission" date="2025-08" db="UniProtKB">
        <authorList>
            <consortium name="RefSeq"/>
        </authorList>
    </citation>
    <scope>IDENTIFICATION</scope>
</reference>
<dbReference type="PANTHER" id="PTHR46880:SF5">
    <property type="entry name" value="DUF4371 DOMAIN-CONTAINING PROTEIN"/>
    <property type="match status" value="1"/>
</dbReference>
<dbReference type="PANTHER" id="PTHR46880">
    <property type="entry name" value="RAS-ASSOCIATING DOMAIN-CONTAINING PROTEIN"/>
    <property type="match status" value="1"/>
</dbReference>
<sequence length="225" mass="25922">MVELLDESIIRPTRTDGTRWVDHKQRDLQALERNYVAVAAHFTKIGSEQRSDVRKEDAVKARGMVKKMCSYKFVLYMAMYIDILQEPSQVSLVFQKEDICLADVIEVVRTTEEILHDMCNKHGPKLQSVKRQCSEGSYRSLALTGFETGHAQFLASRPHHIQPLINCLEQRFSTFRDDELLSAVQSLNPKTWPEDLKDLGCKVDDDVRITSRLPLWQMAVILMQL</sequence>
<organism evidence="1 2">
    <name type="scientific">Priapulus caudatus</name>
    <name type="common">Priapulid worm</name>
    <dbReference type="NCBI Taxonomy" id="37621"/>
    <lineage>
        <taxon>Eukaryota</taxon>
        <taxon>Metazoa</taxon>
        <taxon>Ecdysozoa</taxon>
        <taxon>Scalidophora</taxon>
        <taxon>Priapulida</taxon>
        <taxon>Priapulimorpha</taxon>
        <taxon>Priapulimorphida</taxon>
        <taxon>Priapulidae</taxon>
        <taxon>Priapulus</taxon>
    </lineage>
</organism>
<proteinExistence type="predicted"/>
<dbReference type="Proteomes" id="UP000695022">
    <property type="component" value="Unplaced"/>
</dbReference>
<keyword evidence="1" id="KW-1185">Reference proteome</keyword>
<evidence type="ECO:0000313" key="1">
    <source>
        <dbReference type="Proteomes" id="UP000695022"/>
    </source>
</evidence>
<protein>
    <submittedName>
        <fullName evidence="2">Uncharacterized protein LOC106805838</fullName>
    </submittedName>
</protein>
<dbReference type="GeneID" id="106805838"/>
<accession>A0ABM1DT11</accession>
<evidence type="ECO:0000313" key="2">
    <source>
        <dbReference type="RefSeq" id="XP_014663082.1"/>
    </source>
</evidence>